<dbReference type="Pfam" id="PF00271">
    <property type="entry name" value="Helicase_C"/>
    <property type="match status" value="1"/>
</dbReference>
<keyword evidence="8" id="KW-0347">Helicase</keyword>
<dbReference type="Pfam" id="PF00270">
    <property type="entry name" value="DEAD"/>
    <property type="match status" value="1"/>
</dbReference>
<dbReference type="Proteomes" id="UP000515908">
    <property type="component" value="Chromosome 10"/>
</dbReference>
<dbReference type="PANTHER" id="PTHR13710">
    <property type="entry name" value="DNA HELICASE RECQ FAMILY MEMBER"/>
    <property type="match status" value="1"/>
</dbReference>
<feature type="domain" description="Helicase ATP-binding" evidence="6">
    <location>
        <begin position="1"/>
        <end position="183"/>
    </location>
</feature>
<proteinExistence type="inferred from homology"/>
<dbReference type="PROSITE" id="PS51192">
    <property type="entry name" value="HELICASE_ATP_BIND_1"/>
    <property type="match status" value="1"/>
</dbReference>
<dbReference type="SMART" id="SM00490">
    <property type="entry name" value="HELICc"/>
    <property type="match status" value="1"/>
</dbReference>
<dbReference type="GO" id="GO:0003676">
    <property type="term" value="F:nucleic acid binding"/>
    <property type="evidence" value="ECO:0007669"/>
    <property type="project" value="InterPro"/>
</dbReference>
<dbReference type="GO" id="GO:0000724">
    <property type="term" value="P:double-strand break repair via homologous recombination"/>
    <property type="evidence" value="ECO:0007669"/>
    <property type="project" value="TreeGrafter"/>
</dbReference>
<dbReference type="PROSITE" id="PS51194">
    <property type="entry name" value="HELICASE_CTER"/>
    <property type="match status" value="1"/>
</dbReference>
<dbReference type="SUPFAM" id="SSF52540">
    <property type="entry name" value="P-loop containing nucleoside triphosphate hydrolases"/>
    <property type="match status" value="1"/>
</dbReference>
<evidence type="ECO:0000259" key="6">
    <source>
        <dbReference type="PROSITE" id="PS51192"/>
    </source>
</evidence>
<dbReference type="GO" id="GO:0005634">
    <property type="term" value="C:nucleus"/>
    <property type="evidence" value="ECO:0007669"/>
    <property type="project" value="TreeGrafter"/>
</dbReference>
<dbReference type="GO" id="GO:0043138">
    <property type="term" value="F:3'-5' DNA helicase activity"/>
    <property type="evidence" value="ECO:0007669"/>
    <property type="project" value="UniProtKB-EC"/>
</dbReference>
<evidence type="ECO:0000256" key="3">
    <source>
        <dbReference type="ARBA" id="ARBA00022840"/>
    </source>
</evidence>
<dbReference type="GO" id="GO:0005694">
    <property type="term" value="C:chromosome"/>
    <property type="evidence" value="ECO:0007669"/>
    <property type="project" value="TreeGrafter"/>
</dbReference>
<dbReference type="Gene3D" id="3.40.50.300">
    <property type="entry name" value="P-loop containing nucleotide triphosphate hydrolases"/>
    <property type="match status" value="2"/>
</dbReference>
<evidence type="ECO:0000259" key="7">
    <source>
        <dbReference type="PROSITE" id="PS51194"/>
    </source>
</evidence>
<evidence type="ECO:0000256" key="4">
    <source>
        <dbReference type="ARBA" id="ARBA00034617"/>
    </source>
</evidence>
<dbReference type="EC" id="5.6.2.4" evidence="5"/>
<accession>A0A7G2CG96</accession>
<evidence type="ECO:0000313" key="9">
    <source>
        <dbReference type="Proteomes" id="UP000515908"/>
    </source>
</evidence>
<evidence type="ECO:0000256" key="5">
    <source>
        <dbReference type="ARBA" id="ARBA00034808"/>
    </source>
</evidence>
<evidence type="ECO:0000313" key="8">
    <source>
        <dbReference type="EMBL" id="CAD2218047.1"/>
    </source>
</evidence>
<dbReference type="InterPro" id="IPR001650">
    <property type="entry name" value="Helicase_C-like"/>
</dbReference>
<name>A0A7G2CG96_9TRYP</name>
<comment type="catalytic activity">
    <reaction evidence="4">
        <text>Couples ATP hydrolysis with the unwinding of duplex DNA by translocating in the 3'-5' direction.</text>
        <dbReference type="EC" id="5.6.2.4"/>
    </reaction>
</comment>
<dbReference type="VEuPathDB" id="TriTrypDB:ADEAN_000553300"/>
<keyword evidence="3" id="KW-0067">ATP-binding</keyword>
<dbReference type="EMBL" id="LR877154">
    <property type="protein sequence ID" value="CAD2218047.1"/>
    <property type="molecule type" value="Genomic_DNA"/>
</dbReference>
<protein>
    <recommendedName>
        <fullName evidence="5">DNA 3'-5' helicase</fullName>
        <ecNumber evidence="5">5.6.2.4</ecNumber>
    </recommendedName>
</protein>
<keyword evidence="2" id="KW-0547">Nucleotide-binding</keyword>
<dbReference type="GO" id="GO:0005737">
    <property type="term" value="C:cytoplasm"/>
    <property type="evidence" value="ECO:0007669"/>
    <property type="project" value="TreeGrafter"/>
</dbReference>
<feature type="domain" description="Helicase C-terminal" evidence="7">
    <location>
        <begin position="218"/>
        <end position="413"/>
    </location>
</feature>
<dbReference type="InterPro" id="IPR027417">
    <property type="entry name" value="P-loop_NTPase"/>
</dbReference>
<evidence type="ECO:0000256" key="2">
    <source>
        <dbReference type="ARBA" id="ARBA00022741"/>
    </source>
</evidence>
<dbReference type="GO" id="GO:0009378">
    <property type="term" value="F:four-way junction helicase activity"/>
    <property type="evidence" value="ECO:0007669"/>
    <property type="project" value="TreeGrafter"/>
</dbReference>
<dbReference type="InterPro" id="IPR014001">
    <property type="entry name" value="Helicase_ATP-bd"/>
</dbReference>
<reference evidence="8 9" key="1">
    <citation type="submission" date="2020-08" db="EMBL/GenBank/DDBJ databases">
        <authorList>
            <person name="Newling K."/>
            <person name="Davey J."/>
            <person name="Forrester S."/>
        </authorList>
    </citation>
    <scope>NUCLEOTIDE SEQUENCE [LARGE SCALE GENOMIC DNA]</scope>
    <source>
        <strain evidence="9">Crithidia deanei Carvalho (ATCC PRA-265)</strain>
    </source>
</reference>
<dbReference type="InterPro" id="IPR011545">
    <property type="entry name" value="DEAD/DEAH_box_helicase_dom"/>
</dbReference>
<dbReference type="AlphaFoldDB" id="A0A7G2CG96"/>
<organism evidence="8 9">
    <name type="scientific">Angomonas deanei</name>
    <dbReference type="NCBI Taxonomy" id="59799"/>
    <lineage>
        <taxon>Eukaryota</taxon>
        <taxon>Discoba</taxon>
        <taxon>Euglenozoa</taxon>
        <taxon>Kinetoplastea</taxon>
        <taxon>Metakinetoplastina</taxon>
        <taxon>Trypanosomatida</taxon>
        <taxon>Trypanosomatidae</taxon>
        <taxon>Strigomonadinae</taxon>
        <taxon>Angomonas</taxon>
    </lineage>
</organism>
<dbReference type="GO" id="GO:0005524">
    <property type="term" value="F:ATP binding"/>
    <property type="evidence" value="ECO:0007669"/>
    <property type="project" value="UniProtKB-KW"/>
</dbReference>
<keyword evidence="9" id="KW-1185">Reference proteome</keyword>
<keyword evidence="8" id="KW-0378">Hydrolase</keyword>
<gene>
    <name evidence="8" type="ORF">ADEAN_000553300</name>
</gene>
<evidence type="ECO:0000256" key="1">
    <source>
        <dbReference type="ARBA" id="ARBA00005446"/>
    </source>
</evidence>
<dbReference type="PANTHER" id="PTHR13710:SF108">
    <property type="entry name" value="ATP-DEPENDENT DNA HELICASE Q4"/>
    <property type="match status" value="1"/>
</dbReference>
<comment type="similarity">
    <text evidence="1">Belongs to the helicase family. RecQ subfamily.</text>
</comment>
<sequence length="711" mass="79799">MLVHRLLFEKRYAEWVKKVANNAKLQREIPPPKSKLCVVISPLLSLMADQSEKVMQTGKLRAVSLTAARERQMEKEFSTPNASIDILFLSPERFTSSLSLRRLFAQNMDRIAVLCVDEVHCVSKWAHDFRPVFMYVSRVLSDTVLEKSEQQEKRVVPFLCLTATASSSVIEDITKSFNVQKTVFAADMLRRNLRLEAVDISKTGDANLSLLTKELHEGIAQAVVELPKPMIVYVETRTEADDICKLLMNRQGLSAKPGDSSNASHVFQRANYTRGTTEEMTTEKLTVSCYHAGLSTSTRNRTQRSFLKDEVDVLVATVAFGLGIDKANIRSVVHGFTPASLDEYIQEVGRAGRDGKESICRLLYNPHSFYHMRTRIWSSVLSPEEVSNILQKILESVVSSAGEPFTFVSPSHLSNELSIHEEAIETVLFLLVTDTTLREEIGVLIDSVQGTCASKFKVRVAKKDGDEKSAPKKNKKKREREDEMGVGSLLLQLDVTDPVLKYCGSHCVIPNTVIAANALHMPLLDFHRRLEELSNEGLIQLRPSSYDFLVLVGPAFLQKDNADIKAKVFNHICHLLRERTTAQEASLRSTFGVLASPNPEEIQSLLKGDHKKGCVWSPPVAGRKKMEAVQLVADFLEKNRNNLSSKWDAIRCLLGITPRSQIKYGKFAGQLPLTQSWYVRSPYFGTLKEFDMDWLSTVIEAHSIDYSHPAS</sequence>